<protein>
    <submittedName>
        <fullName evidence="1">Uncharacterized protein</fullName>
    </submittedName>
</protein>
<dbReference type="EMBL" id="CP114029">
    <property type="protein sequence ID" value="WAP69476.1"/>
    <property type="molecule type" value="Genomic_DNA"/>
</dbReference>
<evidence type="ECO:0000313" key="1">
    <source>
        <dbReference type="EMBL" id="WAP69476.1"/>
    </source>
</evidence>
<organism evidence="1 2">
    <name type="scientific">Jiella pelagia</name>
    <dbReference type="NCBI Taxonomy" id="2986949"/>
    <lineage>
        <taxon>Bacteria</taxon>
        <taxon>Pseudomonadati</taxon>
        <taxon>Pseudomonadota</taxon>
        <taxon>Alphaproteobacteria</taxon>
        <taxon>Hyphomicrobiales</taxon>
        <taxon>Aurantimonadaceae</taxon>
        <taxon>Jiella</taxon>
    </lineage>
</organism>
<keyword evidence="2" id="KW-1185">Reference proteome</keyword>
<dbReference type="RefSeq" id="WP_268881913.1">
    <property type="nucleotide sequence ID" value="NZ_CP114029.1"/>
</dbReference>
<dbReference type="Proteomes" id="UP001164020">
    <property type="component" value="Chromosome"/>
</dbReference>
<sequence>MHICGQSEARRFQAEMGATHVLSIITPGRSYLGPKDIAPEHQLKVAFEDVEDGTRPGGPTLDLVRSVGAWSATLPDDARLCLHGLQGVRRAPAVGLGILAARLPAAEAVAALARFCRHAPDPNLLVVRLFDEALDLNGALLAACQARFAGSGSALRRLSPADGTDFNFDMLALSEGRAQGS</sequence>
<accession>A0ABY7C136</accession>
<evidence type="ECO:0000313" key="2">
    <source>
        <dbReference type="Proteomes" id="UP001164020"/>
    </source>
</evidence>
<proteinExistence type="predicted"/>
<reference evidence="1" key="1">
    <citation type="submission" date="2022-12" db="EMBL/GenBank/DDBJ databases">
        <title>Jiella pelagia sp. nov., isolated from phosphonate enriched culture of Northwest Pacific surface seawater.</title>
        <authorList>
            <person name="Shin D.Y."/>
            <person name="Hwang C.Y."/>
        </authorList>
    </citation>
    <scope>NUCLEOTIDE SEQUENCE</scope>
    <source>
        <strain evidence="1">HL-NP1</strain>
    </source>
</reference>
<name>A0ABY7C136_9HYPH</name>
<gene>
    <name evidence="1" type="ORF">OH818_04240</name>
</gene>